<dbReference type="Pfam" id="PF00589">
    <property type="entry name" value="Phage_integrase"/>
    <property type="match status" value="1"/>
</dbReference>
<comment type="caution">
    <text evidence="7">The sequence shown here is derived from an EMBL/GenBank/DDBJ whole genome shotgun (WGS) entry which is preliminary data.</text>
</comment>
<evidence type="ECO:0000256" key="1">
    <source>
        <dbReference type="ARBA" id="ARBA00022908"/>
    </source>
</evidence>
<dbReference type="PROSITE" id="PS51900">
    <property type="entry name" value="CB"/>
    <property type="match status" value="1"/>
</dbReference>
<dbReference type="Gene3D" id="1.10.150.130">
    <property type="match status" value="1"/>
</dbReference>
<evidence type="ECO:0000313" key="8">
    <source>
        <dbReference type="Proteomes" id="UP001062901"/>
    </source>
</evidence>
<evidence type="ECO:0000256" key="2">
    <source>
        <dbReference type="ARBA" id="ARBA00023125"/>
    </source>
</evidence>
<feature type="domain" description="Core-binding (CB)" evidence="6">
    <location>
        <begin position="69"/>
        <end position="143"/>
    </location>
</feature>
<feature type="domain" description="Tyr recombinase" evidence="5">
    <location>
        <begin position="164"/>
        <end position="332"/>
    </location>
</feature>
<evidence type="ECO:0000259" key="5">
    <source>
        <dbReference type="PROSITE" id="PS51898"/>
    </source>
</evidence>
<keyword evidence="8" id="KW-1185">Reference proteome</keyword>
<evidence type="ECO:0000313" key="7">
    <source>
        <dbReference type="EMBL" id="GBQ04956.1"/>
    </source>
</evidence>
<evidence type="ECO:0000256" key="3">
    <source>
        <dbReference type="ARBA" id="ARBA00023172"/>
    </source>
</evidence>
<dbReference type="InterPro" id="IPR011010">
    <property type="entry name" value="DNA_brk_join_enz"/>
</dbReference>
<dbReference type="PANTHER" id="PTHR30349">
    <property type="entry name" value="PHAGE INTEGRASE-RELATED"/>
    <property type="match status" value="1"/>
</dbReference>
<dbReference type="Proteomes" id="UP001062901">
    <property type="component" value="Unassembled WGS sequence"/>
</dbReference>
<dbReference type="PROSITE" id="PS51898">
    <property type="entry name" value="TYR_RECOMBINASE"/>
    <property type="match status" value="1"/>
</dbReference>
<dbReference type="EMBL" id="BAQD01000001">
    <property type="protein sequence ID" value="GBQ04956.1"/>
    <property type="molecule type" value="Genomic_DNA"/>
</dbReference>
<protein>
    <submittedName>
        <fullName evidence="7">Phage related integrase</fullName>
    </submittedName>
</protein>
<dbReference type="InterPro" id="IPR010998">
    <property type="entry name" value="Integrase_recombinase_N"/>
</dbReference>
<keyword evidence="1" id="KW-0229">DNA integration</keyword>
<accession>A0ABQ0NWN0</accession>
<dbReference type="RefSeq" id="WP_018979473.1">
    <property type="nucleotide sequence ID" value="NZ_BAQD01000001.1"/>
</dbReference>
<evidence type="ECO:0000256" key="4">
    <source>
        <dbReference type="PROSITE-ProRule" id="PRU01248"/>
    </source>
</evidence>
<dbReference type="SUPFAM" id="SSF56349">
    <property type="entry name" value="DNA breaking-rejoining enzymes"/>
    <property type="match status" value="1"/>
</dbReference>
<dbReference type="InterPro" id="IPR044068">
    <property type="entry name" value="CB"/>
</dbReference>
<dbReference type="PANTHER" id="PTHR30349:SF88">
    <property type="entry name" value="BLL1584 PROTEIN"/>
    <property type="match status" value="1"/>
</dbReference>
<dbReference type="Gene3D" id="1.10.443.10">
    <property type="entry name" value="Intergrase catalytic core"/>
    <property type="match status" value="1"/>
</dbReference>
<keyword evidence="3" id="KW-0233">DNA recombination</keyword>
<name>A0ABQ0NWN0_9PROT</name>
<dbReference type="InterPro" id="IPR002104">
    <property type="entry name" value="Integrase_catalytic"/>
</dbReference>
<dbReference type="InterPro" id="IPR013762">
    <property type="entry name" value="Integrase-like_cat_sf"/>
</dbReference>
<evidence type="ECO:0000259" key="6">
    <source>
        <dbReference type="PROSITE" id="PS51900"/>
    </source>
</evidence>
<gene>
    <name evidence="7" type="ORF">AA15669_0239</name>
</gene>
<dbReference type="InterPro" id="IPR050090">
    <property type="entry name" value="Tyrosine_recombinase_XerCD"/>
</dbReference>
<reference evidence="7" key="1">
    <citation type="submission" date="2013-04" db="EMBL/GenBank/DDBJ databases">
        <title>The genome sequencing project of 58 acetic acid bacteria.</title>
        <authorList>
            <person name="Okamoto-Kainuma A."/>
            <person name="Ishikawa M."/>
            <person name="Umino S."/>
            <person name="Koizumi Y."/>
            <person name="Shiwa Y."/>
            <person name="Yoshikawa H."/>
            <person name="Matsutani M."/>
            <person name="Matsushita K."/>
        </authorList>
    </citation>
    <scope>NUCLEOTIDE SEQUENCE</scope>
    <source>
        <strain evidence="7">DSM 15669</strain>
    </source>
</reference>
<organism evidence="7 8">
    <name type="scientific">Saccharibacter floricola DSM 15669</name>
    <dbReference type="NCBI Taxonomy" id="1123227"/>
    <lineage>
        <taxon>Bacteria</taxon>
        <taxon>Pseudomonadati</taxon>
        <taxon>Pseudomonadota</taxon>
        <taxon>Alphaproteobacteria</taxon>
        <taxon>Acetobacterales</taxon>
        <taxon>Acetobacteraceae</taxon>
        <taxon>Saccharibacter</taxon>
    </lineage>
</organism>
<proteinExistence type="predicted"/>
<sequence length="337" mass="38822">MKSVRMRYVRRIKDRSGRYRYYLRRPGASQHIRLPDILDDGFFQAYAKAMGEKVERPFVNSPKTLAWLIEKWQSTSRYLELAEETRKTYGRILLRMQEQDYAQYLVSDFGPVHIRRFLDRLGDRPAAANSWLKQFRILFDYAVEYGWCERNPAREVKRRKEKGEGQETWSEAHIAQFEQAWPSGSQPRLALALLLYTGQRTGDVVRMSSTNRRDDLIALQQHKTGKRLLIPVHPCLAAELENASTGAAFLITAQDKPFSPKGFYERFKEWRRKAGLPEGLSPHGLRKAAARRLAEAGCSTHQIAAITGHATLSEVARYTIAADQERLAREGLARIKK</sequence>
<keyword evidence="2 4" id="KW-0238">DNA-binding</keyword>